<reference evidence="9 10" key="1">
    <citation type="submission" date="2018-08" db="EMBL/GenBank/DDBJ databases">
        <title>A genome reference for cultivated species of the human gut microbiota.</title>
        <authorList>
            <person name="Zou Y."/>
            <person name="Xue W."/>
            <person name="Luo G."/>
        </authorList>
    </citation>
    <scope>NUCLEOTIDE SEQUENCE [LARGE SCALE GENOMIC DNA]</scope>
    <source>
        <strain evidence="9 10">AM16-50</strain>
    </source>
</reference>
<dbReference type="InterPro" id="IPR008979">
    <property type="entry name" value="Galactose-bd-like_sf"/>
</dbReference>
<dbReference type="RefSeq" id="WP_122290936.1">
    <property type="nucleotide sequence ID" value="NZ_JADNJN010000267.1"/>
</dbReference>
<accession>A0A3R6GTE2</accession>
<evidence type="ECO:0000259" key="6">
    <source>
        <dbReference type="Pfam" id="PF00703"/>
    </source>
</evidence>
<feature type="domain" description="Glycosyl hydrolases family 2 sugar binding" evidence="8">
    <location>
        <begin position="29"/>
        <end position="220"/>
    </location>
</feature>
<evidence type="ECO:0000313" key="10">
    <source>
        <dbReference type="Proteomes" id="UP000283732"/>
    </source>
</evidence>
<dbReference type="EMBL" id="QRKC01000001">
    <property type="protein sequence ID" value="RHH80228.1"/>
    <property type="molecule type" value="Genomic_DNA"/>
</dbReference>
<dbReference type="Gene3D" id="2.60.120.260">
    <property type="entry name" value="Galactose-binding domain-like"/>
    <property type="match status" value="1"/>
</dbReference>
<dbReference type="InterPro" id="IPR050347">
    <property type="entry name" value="Bact_Beta-galactosidase"/>
</dbReference>
<keyword evidence="4" id="KW-0378">Hydrolase</keyword>
<feature type="domain" description="Glycoside hydrolase family 2 catalytic" evidence="7">
    <location>
        <begin position="334"/>
        <end position="475"/>
    </location>
</feature>
<dbReference type="EC" id="3.2.1.23" evidence="3"/>
<organism evidence="9 10">
    <name type="scientific">Parabacteroides merdae</name>
    <dbReference type="NCBI Taxonomy" id="46503"/>
    <lineage>
        <taxon>Bacteria</taxon>
        <taxon>Pseudomonadati</taxon>
        <taxon>Bacteroidota</taxon>
        <taxon>Bacteroidia</taxon>
        <taxon>Bacteroidales</taxon>
        <taxon>Tannerellaceae</taxon>
        <taxon>Parabacteroides</taxon>
    </lineage>
</organism>
<dbReference type="SUPFAM" id="SSF51445">
    <property type="entry name" value="(Trans)glycosidases"/>
    <property type="match status" value="1"/>
</dbReference>
<dbReference type="GO" id="GO:0005990">
    <property type="term" value="P:lactose catabolic process"/>
    <property type="evidence" value="ECO:0007669"/>
    <property type="project" value="TreeGrafter"/>
</dbReference>
<evidence type="ECO:0000256" key="1">
    <source>
        <dbReference type="ARBA" id="ARBA00001412"/>
    </source>
</evidence>
<feature type="domain" description="Glycoside hydrolase family 2 immunoglobulin-like beta-sandwich" evidence="6">
    <location>
        <begin position="223"/>
        <end position="328"/>
    </location>
</feature>
<evidence type="ECO:0000256" key="3">
    <source>
        <dbReference type="ARBA" id="ARBA00012756"/>
    </source>
</evidence>
<dbReference type="InterPro" id="IPR006102">
    <property type="entry name" value="Ig-like_GH2"/>
</dbReference>
<keyword evidence="5" id="KW-0326">Glycosidase</keyword>
<dbReference type="AlphaFoldDB" id="A0A3R6GTE2"/>
<dbReference type="GO" id="GO:0009341">
    <property type="term" value="C:beta-galactosidase complex"/>
    <property type="evidence" value="ECO:0007669"/>
    <property type="project" value="TreeGrafter"/>
</dbReference>
<comment type="caution">
    <text evidence="9">The sequence shown here is derived from an EMBL/GenBank/DDBJ whole genome shotgun (WGS) entry which is preliminary data.</text>
</comment>
<sequence length="937" mass="105518">MKQVNIFLLGALMSLVFFLSCKETSSELSLAGEWQFALDPADAGIGQEWQKKGLADVVRLPGSLQEQGKGDDVSLDTRWTGQVVDSSWYNAPEYAKYRQPGNIKVPFWLNPDKHYVGVAWYQKKVNVPSGWENRPVVLSLERTHWATTLFLDGRKVGEQNSLQTPHRYLLEGLDAGEHTLTLRVDNRLYADVGINAHSVSDHTQSNWNGIIGDMKLSAKPSLYIGSVRIYPDIKKKQALVKVQLKGNTGKGTTTVVMQAETLGGKTVGNPVRFAVEAGEGAPAHAEATVDLGEEARLWSEHSPNVYKMKVSLESPDGIDEASYNFGFREFKANGTRFEINGQPVFLRGTLECCIFPLTGYPAMQNDYWAKIYRTCKEYGLNHVRFHSWCPPEAAFHVADSMGIYLQVECGGWAEVGSGKPQDQWLKEESDRILEEYGNHPSFCMMVYGNEPGGADQVRYLSGLIDHWKKKDPRRVYSSAAGWPYVENADYWNTPDPRIQAWGAGINSIINREAPRTDYDFAGKIRSNMPTVSHEIGQWCVYPNFKEIEKYTGVLKAKNLEIFKETLAGKGMEDMGEKFLYASGRLQTLCYKADIEAALRTQGFAGFQLLDLHDFPGQGTALVGVLDPFWDEKGYVTGEEYRTFCNSTVPLARFPKMVWLNNEKLEVPLEIAHFGEKPLPETTIRWTVSTADKQVLKEGSFTREIPFGNCIPAGTIGCDLSEIEEPSQLLVSVRIGDTDIRNQWNIWVYPAVKKEVRNLPYITTRLDRMTQDKLNKGESVLLLTYGTVPPEKGGDIVVGFSSIFWNTAWTRGQAPHTLGVYCDAKHPALAAFPNEGMSDYQWWDLMNRCDAMILDDYPKDFRPIVHIVDDWFTNRKLGMLYEARVGKGKLLVCGADLQNDLDKRPAAAQFRQSLLEYMASESFNPSQELKIEDVLYTK</sequence>
<dbReference type="GO" id="GO:0004565">
    <property type="term" value="F:beta-galactosidase activity"/>
    <property type="evidence" value="ECO:0007669"/>
    <property type="project" value="UniProtKB-EC"/>
</dbReference>
<dbReference type="PANTHER" id="PTHR46323:SF2">
    <property type="entry name" value="BETA-GALACTOSIDASE"/>
    <property type="match status" value="1"/>
</dbReference>
<evidence type="ECO:0000256" key="5">
    <source>
        <dbReference type="ARBA" id="ARBA00023295"/>
    </source>
</evidence>
<evidence type="ECO:0000256" key="4">
    <source>
        <dbReference type="ARBA" id="ARBA00022801"/>
    </source>
</evidence>
<dbReference type="Proteomes" id="UP000283732">
    <property type="component" value="Unassembled WGS sequence"/>
</dbReference>
<evidence type="ECO:0000259" key="7">
    <source>
        <dbReference type="Pfam" id="PF02836"/>
    </source>
</evidence>
<dbReference type="SUPFAM" id="SSF49785">
    <property type="entry name" value="Galactose-binding domain-like"/>
    <property type="match status" value="1"/>
</dbReference>
<dbReference type="InterPro" id="IPR013783">
    <property type="entry name" value="Ig-like_fold"/>
</dbReference>
<dbReference type="InterPro" id="IPR006104">
    <property type="entry name" value="Glyco_hydro_2_N"/>
</dbReference>
<comment type="similarity">
    <text evidence="2">Belongs to the glycosyl hydrolase 2 family.</text>
</comment>
<evidence type="ECO:0000313" key="9">
    <source>
        <dbReference type="EMBL" id="RHH80228.1"/>
    </source>
</evidence>
<dbReference type="InterPro" id="IPR036156">
    <property type="entry name" value="Beta-gal/glucu_dom_sf"/>
</dbReference>
<evidence type="ECO:0000259" key="8">
    <source>
        <dbReference type="Pfam" id="PF02837"/>
    </source>
</evidence>
<dbReference type="InterPro" id="IPR006103">
    <property type="entry name" value="Glyco_hydro_2_cat"/>
</dbReference>
<dbReference type="PROSITE" id="PS51257">
    <property type="entry name" value="PROKAR_LIPOPROTEIN"/>
    <property type="match status" value="1"/>
</dbReference>
<dbReference type="Pfam" id="PF02837">
    <property type="entry name" value="Glyco_hydro_2_N"/>
    <property type="match status" value="1"/>
</dbReference>
<dbReference type="Gene3D" id="3.20.20.80">
    <property type="entry name" value="Glycosidases"/>
    <property type="match status" value="1"/>
</dbReference>
<dbReference type="Gene3D" id="2.60.40.10">
    <property type="entry name" value="Immunoglobulins"/>
    <property type="match status" value="1"/>
</dbReference>
<evidence type="ECO:0000256" key="2">
    <source>
        <dbReference type="ARBA" id="ARBA00007401"/>
    </source>
</evidence>
<dbReference type="PANTHER" id="PTHR46323">
    <property type="entry name" value="BETA-GALACTOSIDASE"/>
    <property type="match status" value="1"/>
</dbReference>
<proteinExistence type="inferred from homology"/>
<dbReference type="Pfam" id="PF00703">
    <property type="entry name" value="Glyco_hydro_2"/>
    <property type="match status" value="1"/>
</dbReference>
<gene>
    <name evidence="9" type="ORF">DW191_03660</name>
</gene>
<comment type="catalytic activity">
    <reaction evidence="1">
        <text>Hydrolysis of terminal non-reducing beta-D-galactose residues in beta-D-galactosides.</text>
        <dbReference type="EC" id="3.2.1.23"/>
    </reaction>
</comment>
<name>A0A3R6GTE2_9BACT</name>
<dbReference type="Pfam" id="PF02836">
    <property type="entry name" value="Glyco_hydro_2_C"/>
    <property type="match status" value="1"/>
</dbReference>
<protein>
    <recommendedName>
        <fullName evidence="3">beta-galactosidase</fullName>
        <ecNumber evidence="3">3.2.1.23</ecNumber>
    </recommendedName>
</protein>
<dbReference type="SUPFAM" id="SSF49303">
    <property type="entry name" value="beta-Galactosidase/glucuronidase domain"/>
    <property type="match status" value="1"/>
</dbReference>
<dbReference type="InterPro" id="IPR017853">
    <property type="entry name" value="GH"/>
</dbReference>